<protein>
    <submittedName>
        <fullName evidence="1">Uncharacterized protein</fullName>
    </submittedName>
</protein>
<dbReference type="Proteomes" id="UP000008022">
    <property type="component" value="Unassembled WGS sequence"/>
</dbReference>
<evidence type="ECO:0000313" key="1">
    <source>
        <dbReference type="EnsemblPlants" id="ORUFI01G34880.1"/>
    </source>
</evidence>
<keyword evidence="2" id="KW-1185">Reference proteome</keyword>
<reference evidence="1" key="2">
    <citation type="submission" date="2015-06" db="UniProtKB">
        <authorList>
            <consortium name="EnsemblPlants"/>
        </authorList>
    </citation>
    <scope>IDENTIFICATION</scope>
</reference>
<dbReference type="AlphaFoldDB" id="A0A0E0N2R0"/>
<name>A0A0E0N2R0_ORYRU</name>
<sequence>MSPMRGAASARSTRMVMWFRPCGLLVRAMAWRWRSEWWRGGPSPRRRVIGICETRCRQWCPASSGNLDDGVHGQAAEAASTRRLIHSGASKLSSMSMLTTRWSVMRLHRTRRSGVREDCIHWDLHCD</sequence>
<dbReference type="EnsemblPlants" id="ORUFI01G34880.1">
    <property type="protein sequence ID" value="ORUFI01G34880.1"/>
    <property type="gene ID" value="ORUFI01G34880"/>
</dbReference>
<proteinExistence type="predicted"/>
<accession>A0A0E0N2R0</accession>
<evidence type="ECO:0000313" key="2">
    <source>
        <dbReference type="Proteomes" id="UP000008022"/>
    </source>
</evidence>
<dbReference type="Gramene" id="ORUFI01G34880.1">
    <property type="protein sequence ID" value="ORUFI01G34880.1"/>
    <property type="gene ID" value="ORUFI01G34880"/>
</dbReference>
<reference evidence="2" key="1">
    <citation type="submission" date="2013-06" db="EMBL/GenBank/DDBJ databases">
        <authorList>
            <person name="Zhao Q."/>
        </authorList>
    </citation>
    <scope>NUCLEOTIDE SEQUENCE</scope>
    <source>
        <strain evidence="2">cv. W1943</strain>
    </source>
</reference>
<organism evidence="1 2">
    <name type="scientific">Oryza rufipogon</name>
    <name type="common">Brownbeard rice</name>
    <name type="synonym">Asian wild rice</name>
    <dbReference type="NCBI Taxonomy" id="4529"/>
    <lineage>
        <taxon>Eukaryota</taxon>
        <taxon>Viridiplantae</taxon>
        <taxon>Streptophyta</taxon>
        <taxon>Embryophyta</taxon>
        <taxon>Tracheophyta</taxon>
        <taxon>Spermatophyta</taxon>
        <taxon>Magnoliopsida</taxon>
        <taxon>Liliopsida</taxon>
        <taxon>Poales</taxon>
        <taxon>Poaceae</taxon>
        <taxon>BOP clade</taxon>
        <taxon>Oryzoideae</taxon>
        <taxon>Oryzeae</taxon>
        <taxon>Oryzinae</taxon>
        <taxon>Oryza</taxon>
    </lineage>
</organism>
<dbReference type="HOGENOM" id="CLU_161649_0_0_1"/>